<dbReference type="AlphaFoldDB" id="A0A645IPE1"/>
<dbReference type="GO" id="GO:0016020">
    <property type="term" value="C:membrane"/>
    <property type="evidence" value="ECO:0007669"/>
    <property type="project" value="GOC"/>
</dbReference>
<dbReference type="PANTHER" id="PTHR20863:SF76">
    <property type="entry name" value="CARRIER DOMAIN-CONTAINING PROTEIN"/>
    <property type="match status" value="1"/>
</dbReference>
<dbReference type="GO" id="GO:0000035">
    <property type="term" value="F:acyl binding"/>
    <property type="evidence" value="ECO:0007669"/>
    <property type="project" value="TreeGrafter"/>
</dbReference>
<dbReference type="PROSITE" id="PS50075">
    <property type="entry name" value="CARRIER"/>
    <property type="match status" value="1"/>
</dbReference>
<proteinExistence type="predicted"/>
<evidence type="ECO:0000313" key="4">
    <source>
        <dbReference type="EMBL" id="MPN53208.1"/>
    </source>
</evidence>
<dbReference type="InterPro" id="IPR036736">
    <property type="entry name" value="ACP-like_sf"/>
</dbReference>
<accession>A0A645IPE1</accession>
<evidence type="ECO:0000256" key="2">
    <source>
        <dbReference type="ARBA" id="ARBA00022553"/>
    </source>
</evidence>
<dbReference type="SUPFAM" id="SSF47336">
    <property type="entry name" value="ACP-like"/>
    <property type="match status" value="1"/>
</dbReference>
<evidence type="ECO:0000256" key="1">
    <source>
        <dbReference type="ARBA" id="ARBA00022450"/>
    </source>
</evidence>
<keyword evidence="1" id="KW-0596">Phosphopantetheine</keyword>
<dbReference type="Pfam" id="PF00550">
    <property type="entry name" value="PP-binding"/>
    <property type="match status" value="1"/>
</dbReference>
<evidence type="ECO:0000259" key="3">
    <source>
        <dbReference type="PROSITE" id="PS50075"/>
    </source>
</evidence>
<dbReference type="GO" id="GO:0009245">
    <property type="term" value="P:lipid A biosynthetic process"/>
    <property type="evidence" value="ECO:0007669"/>
    <property type="project" value="TreeGrafter"/>
</dbReference>
<dbReference type="EMBL" id="VSSQ01120090">
    <property type="protein sequence ID" value="MPN53208.1"/>
    <property type="molecule type" value="Genomic_DNA"/>
</dbReference>
<organism evidence="4">
    <name type="scientific">bioreactor metagenome</name>
    <dbReference type="NCBI Taxonomy" id="1076179"/>
    <lineage>
        <taxon>unclassified sequences</taxon>
        <taxon>metagenomes</taxon>
        <taxon>ecological metagenomes</taxon>
    </lineage>
</organism>
<sequence>MKETIRKILMEYAKTETIDPKSNLTTDLDLSSLEIAEMVCSIEDELDIEIPEKVLVSIKTVGDIYDYVDAL</sequence>
<name>A0A645IPE1_9ZZZZ</name>
<feature type="domain" description="Carrier" evidence="3">
    <location>
        <begin position="1"/>
        <end position="71"/>
    </location>
</feature>
<dbReference type="PANTHER" id="PTHR20863">
    <property type="entry name" value="ACYL CARRIER PROTEIN"/>
    <property type="match status" value="1"/>
</dbReference>
<gene>
    <name evidence="4" type="primary">acpP_91</name>
    <name evidence="4" type="ORF">SDC9_200872</name>
</gene>
<protein>
    <submittedName>
        <fullName evidence="4">Acyl carrier protein</fullName>
    </submittedName>
</protein>
<dbReference type="GO" id="GO:0005829">
    <property type="term" value="C:cytosol"/>
    <property type="evidence" value="ECO:0007669"/>
    <property type="project" value="TreeGrafter"/>
</dbReference>
<dbReference type="InterPro" id="IPR009081">
    <property type="entry name" value="PP-bd_ACP"/>
</dbReference>
<dbReference type="Gene3D" id="1.10.1200.10">
    <property type="entry name" value="ACP-like"/>
    <property type="match status" value="1"/>
</dbReference>
<comment type="caution">
    <text evidence="4">The sequence shown here is derived from an EMBL/GenBank/DDBJ whole genome shotgun (WGS) entry which is preliminary data.</text>
</comment>
<dbReference type="InterPro" id="IPR003231">
    <property type="entry name" value="ACP"/>
</dbReference>
<reference evidence="4" key="1">
    <citation type="submission" date="2019-08" db="EMBL/GenBank/DDBJ databases">
        <authorList>
            <person name="Kucharzyk K."/>
            <person name="Murdoch R.W."/>
            <person name="Higgins S."/>
            <person name="Loffler F."/>
        </authorList>
    </citation>
    <scope>NUCLEOTIDE SEQUENCE</scope>
</reference>
<dbReference type="GO" id="GO:0000036">
    <property type="term" value="F:acyl carrier activity"/>
    <property type="evidence" value="ECO:0007669"/>
    <property type="project" value="TreeGrafter"/>
</dbReference>
<keyword evidence="2" id="KW-0597">Phosphoprotein</keyword>